<organism evidence="4 5">
    <name type="scientific">Clitoria ternatea</name>
    <name type="common">Butterfly pea</name>
    <dbReference type="NCBI Taxonomy" id="43366"/>
    <lineage>
        <taxon>Eukaryota</taxon>
        <taxon>Viridiplantae</taxon>
        <taxon>Streptophyta</taxon>
        <taxon>Embryophyta</taxon>
        <taxon>Tracheophyta</taxon>
        <taxon>Spermatophyta</taxon>
        <taxon>Magnoliopsida</taxon>
        <taxon>eudicotyledons</taxon>
        <taxon>Gunneridae</taxon>
        <taxon>Pentapetalae</taxon>
        <taxon>rosids</taxon>
        <taxon>fabids</taxon>
        <taxon>Fabales</taxon>
        <taxon>Fabaceae</taxon>
        <taxon>Papilionoideae</taxon>
        <taxon>50 kb inversion clade</taxon>
        <taxon>NPAAA clade</taxon>
        <taxon>indigoferoid/millettioid clade</taxon>
        <taxon>Phaseoleae</taxon>
        <taxon>Clitoria</taxon>
    </lineage>
</organism>
<proteinExistence type="predicted"/>
<evidence type="ECO:0000313" key="5">
    <source>
        <dbReference type="Proteomes" id="UP001359559"/>
    </source>
</evidence>
<keyword evidence="5" id="KW-1185">Reference proteome</keyword>
<comment type="caution">
    <text evidence="1">Lacks conserved residue(s) required for the propagation of feature annotation.</text>
</comment>
<dbReference type="AlphaFoldDB" id="A0AAN9KLY8"/>
<feature type="domain" description="PLAT" evidence="3">
    <location>
        <begin position="33"/>
        <end position="160"/>
    </location>
</feature>
<dbReference type="PROSITE" id="PS50095">
    <property type="entry name" value="PLAT"/>
    <property type="match status" value="1"/>
</dbReference>
<evidence type="ECO:0000259" key="3">
    <source>
        <dbReference type="PROSITE" id="PS50095"/>
    </source>
</evidence>
<dbReference type="InterPro" id="IPR001024">
    <property type="entry name" value="PLAT/LH2_dom"/>
</dbReference>
<comment type="caution">
    <text evidence="4">The sequence shown here is derived from an EMBL/GenBank/DDBJ whole genome shotgun (WGS) entry which is preliminary data.</text>
</comment>
<accession>A0AAN9KLY8</accession>
<keyword evidence="2" id="KW-0732">Signal</keyword>
<reference evidence="4 5" key="1">
    <citation type="submission" date="2024-01" db="EMBL/GenBank/DDBJ databases">
        <title>The genomes of 5 underutilized Papilionoideae crops provide insights into root nodulation and disease resistance.</title>
        <authorList>
            <person name="Yuan L."/>
        </authorList>
    </citation>
    <scope>NUCLEOTIDE SEQUENCE [LARGE SCALE GENOMIC DNA]</scope>
    <source>
        <strain evidence="4">LY-2023</strain>
        <tissue evidence="4">Leaf</tissue>
    </source>
</reference>
<name>A0AAN9KLY8_CLITE</name>
<dbReference type="CDD" id="cd01754">
    <property type="entry name" value="PLAT_plant_stress"/>
    <property type="match status" value="1"/>
</dbReference>
<dbReference type="PANTHER" id="PTHR31718:SF68">
    <property type="entry name" value="PLAT-PLANT-STRESS PROTEIN"/>
    <property type="match status" value="1"/>
</dbReference>
<sequence>MGTTTTTFSFSLLFLLSLCFTVTLVRSDFGDDCVYTAYIRTGSVFKGGTDSNIGLKLYDNYGYYIYINNLEAWGGLMGKGYNYFERANLDIFSGRGPCLEGPVCAVNVTSDGSGHHHGWYCNYVEVTTTGAHLSCAQETFTVEQWLALDTSPYQLWAVRNNCHHQLDQARPVSQRDGPRSARA</sequence>
<dbReference type="Gene3D" id="2.60.60.20">
    <property type="entry name" value="PLAT/LH2 domain"/>
    <property type="match status" value="1"/>
</dbReference>
<gene>
    <name evidence="4" type="ORF">RJT34_03295</name>
</gene>
<evidence type="ECO:0000256" key="2">
    <source>
        <dbReference type="SAM" id="SignalP"/>
    </source>
</evidence>
<dbReference type="Proteomes" id="UP001359559">
    <property type="component" value="Unassembled WGS sequence"/>
</dbReference>
<feature type="signal peptide" evidence="2">
    <location>
        <begin position="1"/>
        <end position="27"/>
    </location>
</feature>
<feature type="chain" id="PRO_5042892100" description="PLAT domain-containing protein" evidence="2">
    <location>
        <begin position="28"/>
        <end position="183"/>
    </location>
</feature>
<dbReference type="SUPFAM" id="SSF49723">
    <property type="entry name" value="Lipase/lipooxygenase domain (PLAT/LH2 domain)"/>
    <property type="match status" value="1"/>
</dbReference>
<dbReference type="InterPro" id="IPR036392">
    <property type="entry name" value="PLAT/LH2_dom_sf"/>
</dbReference>
<evidence type="ECO:0000313" key="4">
    <source>
        <dbReference type="EMBL" id="KAK7318592.1"/>
    </source>
</evidence>
<dbReference type="EMBL" id="JAYKXN010000001">
    <property type="protein sequence ID" value="KAK7318592.1"/>
    <property type="molecule type" value="Genomic_DNA"/>
</dbReference>
<dbReference type="PANTHER" id="PTHR31718">
    <property type="entry name" value="PLAT DOMAIN-CONTAINING PROTEIN"/>
    <property type="match status" value="1"/>
</dbReference>
<dbReference type="Pfam" id="PF01477">
    <property type="entry name" value="PLAT"/>
    <property type="match status" value="1"/>
</dbReference>
<protein>
    <recommendedName>
        <fullName evidence="3">PLAT domain-containing protein</fullName>
    </recommendedName>
</protein>
<evidence type="ECO:0000256" key="1">
    <source>
        <dbReference type="PROSITE-ProRule" id="PRU00152"/>
    </source>
</evidence>